<evidence type="ECO:0000313" key="1">
    <source>
        <dbReference type="EMBL" id="KAF9577212.1"/>
    </source>
</evidence>
<name>A0A9P6KA74_9FUNG</name>
<protein>
    <submittedName>
        <fullName evidence="1">Uncharacterized protein</fullName>
    </submittedName>
</protein>
<accession>A0A9P6KA74</accession>
<keyword evidence="2" id="KW-1185">Reference proteome</keyword>
<comment type="caution">
    <text evidence="1">The sequence shown here is derived from an EMBL/GenBank/DDBJ whole genome shotgun (WGS) entry which is preliminary data.</text>
</comment>
<gene>
    <name evidence="1" type="ORF">BGW38_007733</name>
</gene>
<dbReference type="Proteomes" id="UP000780801">
    <property type="component" value="Unassembled WGS sequence"/>
</dbReference>
<feature type="non-terminal residue" evidence="1">
    <location>
        <position position="1"/>
    </location>
</feature>
<organism evidence="1 2">
    <name type="scientific">Lunasporangiospora selenospora</name>
    <dbReference type="NCBI Taxonomy" id="979761"/>
    <lineage>
        <taxon>Eukaryota</taxon>
        <taxon>Fungi</taxon>
        <taxon>Fungi incertae sedis</taxon>
        <taxon>Mucoromycota</taxon>
        <taxon>Mortierellomycotina</taxon>
        <taxon>Mortierellomycetes</taxon>
        <taxon>Mortierellales</taxon>
        <taxon>Mortierellaceae</taxon>
        <taxon>Lunasporangiospora</taxon>
    </lineage>
</organism>
<reference evidence="1" key="1">
    <citation type="journal article" date="2020" name="Fungal Divers.">
        <title>Resolving the Mortierellaceae phylogeny through synthesis of multi-gene phylogenetics and phylogenomics.</title>
        <authorList>
            <person name="Vandepol N."/>
            <person name="Liber J."/>
            <person name="Desiro A."/>
            <person name="Na H."/>
            <person name="Kennedy M."/>
            <person name="Barry K."/>
            <person name="Grigoriev I.V."/>
            <person name="Miller A.N."/>
            <person name="O'Donnell K."/>
            <person name="Stajich J.E."/>
            <person name="Bonito G."/>
        </authorList>
    </citation>
    <scope>NUCLEOTIDE SEQUENCE</scope>
    <source>
        <strain evidence="1">KOD1015</strain>
    </source>
</reference>
<evidence type="ECO:0000313" key="2">
    <source>
        <dbReference type="Proteomes" id="UP000780801"/>
    </source>
</evidence>
<sequence>TEPLEEEDAEELEEAVLEEVGVSNRGWDRGSVDVSVGEPWSAMVLDLPRFFHEFGQHVFGLARRPGGGGRSGDIEAELVEVRADRERSICICARYISNLLVGVGGGDGDGDGSGPIMV</sequence>
<proteinExistence type="predicted"/>
<dbReference type="EMBL" id="JAABOA010005143">
    <property type="protein sequence ID" value="KAF9577212.1"/>
    <property type="molecule type" value="Genomic_DNA"/>
</dbReference>
<dbReference type="AlphaFoldDB" id="A0A9P6KA74"/>